<dbReference type="OMA" id="GCKNTEY"/>
<sequence>MENQKVARGNLLAKIAREQCRTIYLDFSINTLENEVDQRALPDDDLIGDEDDGFVTVSDEEEDIQHQHQQQTSEAPIVMTSLINDDVAQRIVTISTSSTASPNHVYHYEYGILGEDSHTQSVLYKNRLYCINIKYEYIGVHSLLDPVMEQPMISMPTLYQSTEGLIVPDEVNLIPKLSHLQSRMGETDFALSDGNTMSNHVMSTYIKTGLFSGQNPPLDFKRVHALFKAVCMDEKLGFVYTYGGADFNVVPRQVSRNFLILDLERLAYVQLPIPVNVDNESEQLVPMEGHTMIKRHDKIYILGGNTNGSEFMKSLYEIDVSEVDKFCLDLRRRDFGTEPMSDMIIPVPKFRKIIAKNHDIISTRSYHTCEYIPKYDIMVSVAGKVRKGIDAPMLNEILIYHFNRNEFQVIGDHNILNPWLKVKDLPYAHVLGSTRIYGYDSFSTFDNCYQMAYYGGCSTTDYDSDQSYDPHLYILSFKPSKREVSNVDVLVTKVNLKERASSGYTAINYHPETSSFYLFGSFQAQSRDELSIFTMKFASTIPVLKQFPKLSLQSSYSDISFTTLE</sequence>
<dbReference type="RefSeq" id="XP_002674201.1">
    <property type="nucleotide sequence ID" value="XM_002674155.1"/>
</dbReference>
<evidence type="ECO:0000313" key="1">
    <source>
        <dbReference type="EMBL" id="EFC41457.1"/>
    </source>
</evidence>
<keyword evidence="2" id="KW-1185">Reference proteome</keyword>
<name>D2VNR3_NAEGR</name>
<dbReference type="Proteomes" id="UP000006671">
    <property type="component" value="Unassembled WGS sequence"/>
</dbReference>
<dbReference type="VEuPathDB" id="AmoebaDB:NAEGRDRAFT_70590"/>
<dbReference type="GeneID" id="8850764"/>
<dbReference type="InterPro" id="IPR011043">
    <property type="entry name" value="Gal_Oxase/kelch_b-propeller"/>
</dbReference>
<reference evidence="1 2" key="1">
    <citation type="journal article" date="2010" name="Cell">
        <title>The genome of Naegleria gruberi illuminates early eukaryotic versatility.</title>
        <authorList>
            <person name="Fritz-Laylin L.K."/>
            <person name="Prochnik S.E."/>
            <person name="Ginger M.L."/>
            <person name="Dacks J.B."/>
            <person name="Carpenter M.L."/>
            <person name="Field M.C."/>
            <person name="Kuo A."/>
            <person name="Paredez A."/>
            <person name="Chapman J."/>
            <person name="Pham J."/>
            <person name="Shu S."/>
            <person name="Neupane R."/>
            <person name="Cipriano M."/>
            <person name="Mancuso J."/>
            <person name="Tu H."/>
            <person name="Salamov A."/>
            <person name="Lindquist E."/>
            <person name="Shapiro H."/>
            <person name="Lucas S."/>
            <person name="Grigoriev I.V."/>
            <person name="Cande W.Z."/>
            <person name="Fulton C."/>
            <person name="Rokhsar D.S."/>
            <person name="Dawson S.C."/>
        </authorList>
    </citation>
    <scope>NUCLEOTIDE SEQUENCE [LARGE SCALE GENOMIC DNA]</scope>
    <source>
        <strain evidence="1 2">NEG-M</strain>
    </source>
</reference>
<dbReference type="EMBL" id="GG738885">
    <property type="protein sequence ID" value="EFC41457.1"/>
    <property type="molecule type" value="Genomic_DNA"/>
</dbReference>
<evidence type="ECO:0000313" key="2">
    <source>
        <dbReference type="Proteomes" id="UP000006671"/>
    </source>
</evidence>
<gene>
    <name evidence="1" type="ORF">NAEGRDRAFT_70590</name>
</gene>
<dbReference type="InParanoid" id="D2VNR3"/>
<organism evidence="2">
    <name type="scientific">Naegleria gruberi</name>
    <name type="common">Amoeba</name>
    <dbReference type="NCBI Taxonomy" id="5762"/>
    <lineage>
        <taxon>Eukaryota</taxon>
        <taxon>Discoba</taxon>
        <taxon>Heterolobosea</taxon>
        <taxon>Tetramitia</taxon>
        <taxon>Eutetramitia</taxon>
        <taxon>Vahlkampfiidae</taxon>
        <taxon>Naegleria</taxon>
    </lineage>
</organism>
<dbReference type="KEGG" id="ngr:NAEGRDRAFT_70590"/>
<accession>D2VNR3</accession>
<protein>
    <submittedName>
        <fullName evidence="1">Predicted protein</fullName>
    </submittedName>
</protein>
<dbReference type="InterPro" id="IPR015915">
    <property type="entry name" value="Kelch-typ_b-propeller"/>
</dbReference>
<dbReference type="SUPFAM" id="SSF50965">
    <property type="entry name" value="Galactose oxidase, central domain"/>
    <property type="match status" value="1"/>
</dbReference>
<proteinExistence type="predicted"/>
<dbReference type="OrthoDB" id="10325621at2759"/>
<dbReference type="AlphaFoldDB" id="D2VNR3"/>
<dbReference type="Gene3D" id="2.120.10.80">
    <property type="entry name" value="Kelch-type beta propeller"/>
    <property type="match status" value="1"/>
</dbReference>